<feature type="domain" description="HTH cro/C1-type" evidence="2">
    <location>
        <begin position="6"/>
        <end position="60"/>
    </location>
</feature>
<dbReference type="RefSeq" id="WP_092753472.1">
    <property type="nucleotide sequence ID" value="NZ_FOCG01000001.1"/>
</dbReference>
<dbReference type="InterPro" id="IPR010982">
    <property type="entry name" value="Lambda_DNA-bd_dom_sf"/>
</dbReference>
<keyword evidence="4" id="KW-1185">Reference proteome</keyword>
<protein>
    <submittedName>
        <fullName evidence="3">Transcriptional regulator, contains XRE-family HTH domain</fullName>
    </submittedName>
</protein>
<evidence type="ECO:0000313" key="4">
    <source>
        <dbReference type="Proteomes" id="UP000199158"/>
    </source>
</evidence>
<dbReference type="AlphaFoldDB" id="A0A1H8B192"/>
<evidence type="ECO:0000256" key="1">
    <source>
        <dbReference type="ARBA" id="ARBA00023125"/>
    </source>
</evidence>
<proteinExistence type="predicted"/>
<reference evidence="3 4" key="1">
    <citation type="submission" date="2016-10" db="EMBL/GenBank/DDBJ databases">
        <authorList>
            <person name="de Groot N.N."/>
        </authorList>
    </citation>
    <scope>NUCLEOTIDE SEQUENCE [LARGE SCALE GENOMIC DNA]</scope>
    <source>
        <strain evidence="3 4">CGMCC 1.5070</strain>
    </source>
</reference>
<dbReference type="Proteomes" id="UP000199158">
    <property type="component" value="Unassembled WGS sequence"/>
</dbReference>
<dbReference type="Pfam" id="PF01381">
    <property type="entry name" value="HTH_3"/>
    <property type="match status" value="1"/>
</dbReference>
<dbReference type="SUPFAM" id="SSF47413">
    <property type="entry name" value="lambda repressor-like DNA-binding domains"/>
    <property type="match status" value="1"/>
</dbReference>
<organism evidence="3 4">
    <name type="scientific">Hydrogenoanaerobacterium saccharovorans</name>
    <dbReference type="NCBI Taxonomy" id="474960"/>
    <lineage>
        <taxon>Bacteria</taxon>
        <taxon>Bacillati</taxon>
        <taxon>Bacillota</taxon>
        <taxon>Clostridia</taxon>
        <taxon>Eubacteriales</taxon>
        <taxon>Oscillospiraceae</taxon>
        <taxon>Hydrogenoanaerobacterium</taxon>
    </lineage>
</organism>
<accession>A0A1H8B192</accession>
<dbReference type="PANTHER" id="PTHR46558:SF11">
    <property type="entry name" value="HTH-TYPE TRANSCRIPTIONAL REGULATOR XRE"/>
    <property type="match status" value="1"/>
</dbReference>
<dbReference type="Gene3D" id="1.10.260.40">
    <property type="entry name" value="lambda repressor-like DNA-binding domains"/>
    <property type="match status" value="1"/>
</dbReference>
<evidence type="ECO:0000313" key="3">
    <source>
        <dbReference type="EMBL" id="SEM76732.1"/>
    </source>
</evidence>
<dbReference type="PROSITE" id="PS50943">
    <property type="entry name" value="HTH_CROC1"/>
    <property type="match status" value="1"/>
</dbReference>
<dbReference type="InterPro" id="IPR001387">
    <property type="entry name" value="Cro/C1-type_HTH"/>
</dbReference>
<dbReference type="EMBL" id="FOCG01000001">
    <property type="protein sequence ID" value="SEM76732.1"/>
    <property type="molecule type" value="Genomic_DNA"/>
</dbReference>
<dbReference type="STRING" id="474960.SAMN05216180_1662"/>
<dbReference type="PANTHER" id="PTHR46558">
    <property type="entry name" value="TRACRIPTIONAL REGULATORY PROTEIN-RELATED-RELATED"/>
    <property type="match status" value="1"/>
</dbReference>
<dbReference type="GO" id="GO:0003677">
    <property type="term" value="F:DNA binding"/>
    <property type="evidence" value="ECO:0007669"/>
    <property type="project" value="UniProtKB-KW"/>
</dbReference>
<gene>
    <name evidence="3" type="ORF">SAMN05216180_1662</name>
</gene>
<dbReference type="OrthoDB" id="9815852at2"/>
<keyword evidence="1" id="KW-0238">DNA-binding</keyword>
<dbReference type="CDD" id="cd00093">
    <property type="entry name" value="HTH_XRE"/>
    <property type="match status" value="1"/>
</dbReference>
<evidence type="ECO:0000259" key="2">
    <source>
        <dbReference type="PROSITE" id="PS50943"/>
    </source>
</evidence>
<dbReference type="SMART" id="SM00530">
    <property type="entry name" value="HTH_XRE"/>
    <property type="match status" value="1"/>
</dbReference>
<name>A0A1H8B192_9FIRM</name>
<sequence length="121" mass="13486">MLAERLRELRKTKGLTQLQLAQQIGVSASAIGMYEQGRREPDHETLGRLCSFFHVSSDFFLGANTPAQQKDLNEIIESVREAILKQEGLMFNGILVEPADSEKIINAIKLGISFVLGQKNE</sequence>